<dbReference type="Pfam" id="PF07848">
    <property type="entry name" value="PaaX"/>
    <property type="match status" value="1"/>
</dbReference>
<feature type="region of interest" description="Disordered" evidence="1">
    <location>
        <begin position="288"/>
        <end position="317"/>
    </location>
</feature>
<dbReference type="PANTHER" id="PTHR30319">
    <property type="entry name" value="PHENYLACETIC ACID REGULATOR-RELATED TRANSCRIPTIONAL REPRESSOR"/>
    <property type="match status" value="1"/>
</dbReference>
<dbReference type="InterPro" id="IPR048846">
    <property type="entry name" value="PaaX-like_central"/>
</dbReference>
<dbReference type="Gene3D" id="3.30.70.2650">
    <property type="match status" value="1"/>
</dbReference>
<evidence type="ECO:0000259" key="4">
    <source>
        <dbReference type="Pfam" id="PF20803"/>
    </source>
</evidence>
<feature type="domain" description="Transcriptional repressor PaaX-like N-terminal" evidence="2">
    <location>
        <begin position="79"/>
        <end position="141"/>
    </location>
</feature>
<dbReference type="EMBL" id="JACBZY010000001">
    <property type="protein sequence ID" value="NYG98517.1"/>
    <property type="molecule type" value="Genomic_DNA"/>
</dbReference>
<dbReference type="Proteomes" id="UP000553888">
    <property type="component" value="Unassembled WGS sequence"/>
</dbReference>
<keyword evidence="6" id="KW-1185">Reference proteome</keyword>
<proteinExistence type="predicted"/>
<organism evidence="5 6">
    <name type="scientific">Schumannella luteola</name>
    <dbReference type="NCBI Taxonomy" id="472059"/>
    <lineage>
        <taxon>Bacteria</taxon>
        <taxon>Bacillati</taxon>
        <taxon>Actinomycetota</taxon>
        <taxon>Actinomycetes</taxon>
        <taxon>Micrococcales</taxon>
        <taxon>Microbacteriaceae</taxon>
        <taxon>Schumannella</taxon>
    </lineage>
</organism>
<dbReference type="Pfam" id="PF20803">
    <property type="entry name" value="PaaX_M"/>
    <property type="match status" value="1"/>
</dbReference>
<dbReference type="AlphaFoldDB" id="A0A852YFI4"/>
<accession>A0A852YFI4</accession>
<dbReference type="InterPro" id="IPR036388">
    <property type="entry name" value="WH-like_DNA-bd_sf"/>
</dbReference>
<reference evidence="5 6" key="1">
    <citation type="submission" date="2020-07" db="EMBL/GenBank/DDBJ databases">
        <title>Sequencing the genomes of 1000 actinobacteria strains.</title>
        <authorList>
            <person name="Klenk H.-P."/>
        </authorList>
    </citation>
    <scope>NUCLEOTIDE SEQUENCE [LARGE SCALE GENOMIC DNA]</scope>
    <source>
        <strain evidence="5 6">DSM 23141</strain>
    </source>
</reference>
<dbReference type="InterPro" id="IPR013225">
    <property type="entry name" value="PaaX_C"/>
</dbReference>
<feature type="region of interest" description="Disordered" evidence="1">
    <location>
        <begin position="1"/>
        <end position="39"/>
    </location>
</feature>
<dbReference type="InterPro" id="IPR012906">
    <property type="entry name" value="PaaX-like_N"/>
</dbReference>
<dbReference type="Pfam" id="PF08223">
    <property type="entry name" value="PaaX_C"/>
    <property type="match status" value="1"/>
</dbReference>
<evidence type="ECO:0000313" key="6">
    <source>
        <dbReference type="Proteomes" id="UP000553888"/>
    </source>
</evidence>
<dbReference type="Gene3D" id="1.20.58.1460">
    <property type="match status" value="1"/>
</dbReference>
<evidence type="ECO:0000259" key="3">
    <source>
        <dbReference type="Pfam" id="PF08223"/>
    </source>
</evidence>
<name>A0A852YFI4_9MICO</name>
<protein>
    <submittedName>
        <fullName evidence="5">Phenylacetic acid degradation operon negative regulatory protein</fullName>
    </submittedName>
</protein>
<evidence type="ECO:0000259" key="2">
    <source>
        <dbReference type="Pfam" id="PF07848"/>
    </source>
</evidence>
<evidence type="ECO:0000313" key="5">
    <source>
        <dbReference type="EMBL" id="NYG98517.1"/>
    </source>
</evidence>
<feature type="compositionally biased region" description="Low complexity" evidence="1">
    <location>
        <begin position="12"/>
        <end position="39"/>
    </location>
</feature>
<dbReference type="GO" id="GO:0006351">
    <property type="term" value="P:DNA-templated transcription"/>
    <property type="evidence" value="ECO:0007669"/>
    <property type="project" value="TreeGrafter"/>
</dbReference>
<dbReference type="PANTHER" id="PTHR30319:SF1">
    <property type="entry name" value="TRANSCRIPTIONAL REPRESSOR PAAX"/>
    <property type="match status" value="1"/>
</dbReference>
<feature type="domain" description="Transcriptional repressor PaaX-like C-terminal" evidence="3">
    <location>
        <begin position="325"/>
        <end position="384"/>
    </location>
</feature>
<gene>
    <name evidence="5" type="ORF">BJ979_001143</name>
</gene>
<comment type="caution">
    <text evidence="5">The sequence shown here is derived from an EMBL/GenBank/DDBJ whole genome shotgun (WGS) entry which is preliminary data.</text>
</comment>
<feature type="domain" description="Transcriptional repressor PaaX-like central Cas2-like" evidence="4">
    <location>
        <begin position="166"/>
        <end position="233"/>
    </location>
</feature>
<evidence type="ECO:0000256" key="1">
    <source>
        <dbReference type="SAM" id="MobiDB-lite"/>
    </source>
</evidence>
<sequence length="389" mass="40418">MSRSPRGVAGRVPDATDPAPAPVAVPGVPGVPGPAATPGAREVTPAFGVAGTAPRVTTRALAAAALVDELGMRTGSVPSLVLTIVGLYLRRSGGWMSTAALVRLAADAGAATALTRSAFTRLKQRGVLVAASRDGVAGYAFAKAAERMFERGDRRIFAPRRMVPGDDWCLISFSLPEQQRGVRAQLRRRLQGIGCGTVAPGLWIAPAFLADEVEEILDELAVRASTVLFFADDPRPAGSLADAVATWWDLPAIAARHQEFLRVLAGLPAESDPTAETALEMPLADDATATAPAPAPAPGPGSGSGPGSRFADAGPGVTEAGPGFAEAAAFRRYVVAVDAWRDIPYVDPGLPFELLPDDWPGRLSIPAFLELSERDADAASRHAARASAR</sequence>
<dbReference type="Gene3D" id="1.10.10.10">
    <property type="entry name" value="Winged helix-like DNA-binding domain superfamily/Winged helix DNA-binding domain"/>
    <property type="match status" value="1"/>
</dbReference>
<dbReference type="RefSeq" id="WP_179566037.1">
    <property type="nucleotide sequence ID" value="NZ_JACBZY010000001.1"/>
</dbReference>